<dbReference type="Proteomes" id="UP000294335">
    <property type="component" value="Unassembled WGS sequence"/>
</dbReference>
<evidence type="ECO:0000313" key="2">
    <source>
        <dbReference type="Proteomes" id="UP000294335"/>
    </source>
</evidence>
<organism evidence="1 2">
    <name type="scientific">Pseudomonas inefficax</name>
    <dbReference type="NCBI Taxonomy" id="2078786"/>
    <lineage>
        <taxon>Bacteria</taxon>
        <taxon>Pseudomonadati</taxon>
        <taxon>Pseudomonadota</taxon>
        <taxon>Gammaproteobacteria</taxon>
        <taxon>Pseudomonadales</taxon>
        <taxon>Pseudomonadaceae</taxon>
        <taxon>Pseudomonas</taxon>
    </lineage>
</organism>
<name>A0AAQ1PBY3_9PSED</name>
<dbReference type="EMBL" id="OPYN01000167">
    <property type="protein sequence ID" value="SPO62298.1"/>
    <property type="molecule type" value="Genomic_DNA"/>
</dbReference>
<sequence>MRRFVAREDSMSNVTRIRHELPVSMDIVHAVAEFDAALVKAIVAAKEAGLPQGLLAAILHGHAHAETHRMVIT</sequence>
<evidence type="ECO:0000313" key="1">
    <source>
        <dbReference type="EMBL" id="SPO62298.1"/>
    </source>
</evidence>
<accession>A0AAQ1PBY3</accession>
<reference evidence="1 2" key="1">
    <citation type="submission" date="2018-02" db="EMBL/GenBank/DDBJ databases">
        <authorList>
            <person name="Dubost A."/>
        </authorList>
    </citation>
    <scope>NUCLEOTIDE SEQUENCE [LARGE SCALE GENOMIC DNA]</scope>
    <source>
        <strain evidence="2">JV551A3</strain>
    </source>
</reference>
<proteinExistence type="predicted"/>
<dbReference type="AlphaFoldDB" id="A0AAQ1PBY3"/>
<comment type="caution">
    <text evidence="1">The sequence shown here is derived from an EMBL/GenBank/DDBJ whole genome shotgun (WGS) entry which is preliminary data.</text>
</comment>
<gene>
    <name evidence="1" type="ORF">JV551A3_V1_1670043</name>
</gene>
<keyword evidence="2" id="KW-1185">Reference proteome</keyword>
<protein>
    <submittedName>
        <fullName evidence="1">Uncharacterized protein</fullName>
    </submittedName>
</protein>